<dbReference type="Proteomes" id="UP000325902">
    <property type="component" value="Unassembled WGS sequence"/>
</dbReference>
<gene>
    <name evidence="4" type="primary">Kif2c</name>
    <name evidence="4" type="ORF">DBV05_g8501</name>
</gene>
<dbReference type="GO" id="GO:0003777">
    <property type="term" value="F:microtubule motor activity"/>
    <property type="evidence" value="ECO:0007669"/>
    <property type="project" value="InterPro"/>
</dbReference>
<dbReference type="GO" id="GO:0016887">
    <property type="term" value="F:ATP hydrolysis activity"/>
    <property type="evidence" value="ECO:0007669"/>
    <property type="project" value="TreeGrafter"/>
</dbReference>
<evidence type="ECO:0000259" key="3">
    <source>
        <dbReference type="PROSITE" id="PS50067"/>
    </source>
</evidence>
<dbReference type="AlphaFoldDB" id="A0A5N5D500"/>
<proteinExistence type="inferred from homology"/>
<sequence length="477" mass="51898">MYTRTGSGKTYTVSGLERLVAHTLFSGALEGTRNIFISIVELAGNSASDLLSARKPVSILEDSFGTTHLAGASEYHVVDSASLIKYIDYAASFRQTASTQKNDASSRSHSICKIRLENPSLPQADDGLLFLVDLAGSEAARDVSAHSSERMKEAREINASLSVLKDCIRGSANLDGLGGLVKSTTPGRKAYIPFRQTALTKLLKHVFDPAAGRSCKTAVIACLNPNLADVAATKNTLRYAELLRITSPKAVPLKYDPAKPVTWSNQQLKDWIVNNSGTPPVSADLLAPSESGKQLLHLPAPEFISRCLKTPDVSQDQAVAFQAKFWRLHIDSQRTPAAHNSRGQDDKQPTDSSAEPSDAWEHSSREPKPEIEALPFKKRLRPGMVVSLAPLPEGSGSPFISGTGRNLVMLLSAETDSTAQASDTDMKAYRCAFVAPGIMPGAFELHPWLQCVVHERHMESEVILEYDSATRYYYETL</sequence>
<dbReference type="InterPro" id="IPR036961">
    <property type="entry name" value="Kinesin_motor_dom_sf"/>
</dbReference>
<comment type="caution">
    <text evidence="4">The sequence shown here is derived from an EMBL/GenBank/DDBJ whole genome shotgun (WGS) entry which is preliminary data.</text>
</comment>
<dbReference type="GO" id="GO:0005524">
    <property type="term" value="F:ATP binding"/>
    <property type="evidence" value="ECO:0007669"/>
    <property type="project" value="InterPro"/>
</dbReference>
<dbReference type="SMART" id="SM00129">
    <property type="entry name" value="KISc"/>
    <property type="match status" value="1"/>
</dbReference>
<dbReference type="EMBL" id="VCHE01000070">
    <property type="protein sequence ID" value="KAB2572806.1"/>
    <property type="molecule type" value="Genomic_DNA"/>
</dbReference>
<reference evidence="4 5" key="1">
    <citation type="journal article" date="2019" name="Sci. Rep.">
        <title>A multi-omics analysis of the grapevine pathogen Lasiodiplodia theobromae reveals that temperature affects the expression of virulence- and pathogenicity-related genes.</title>
        <authorList>
            <person name="Felix C."/>
            <person name="Meneses R."/>
            <person name="Goncalves M.F.M."/>
            <person name="Tilleman L."/>
            <person name="Duarte A.S."/>
            <person name="Jorrin-Novo J.V."/>
            <person name="Van de Peer Y."/>
            <person name="Deforce D."/>
            <person name="Van Nieuwerburgh F."/>
            <person name="Esteves A.C."/>
            <person name="Alves A."/>
        </authorList>
    </citation>
    <scope>NUCLEOTIDE SEQUENCE [LARGE SCALE GENOMIC DNA]</scope>
    <source>
        <strain evidence="4 5">LA-SOL3</strain>
    </source>
</reference>
<dbReference type="GO" id="GO:0005871">
    <property type="term" value="C:kinesin complex"/>
    <property type="evidence" value="ECO:0007669"/>
    <property type="project" value="TreeGrafter"/>
</dbReference>
<organism evidence="4 5">
    <name type="scientific">Lasiodiplodia theobromae</name>
    <dbReference type="NCBI Taxonomy" id="45133"/>
    <lineage>
        <taxon>Eukaryota</taxon>
        <taxon>Fungi</taxon>
        <taxon>Dikarya</taxon>
        <taxon>Ascomycota</taxon>
        <taxon>Pezizomycotina</taxon>
        <taxon>Dothideomycetes</taxon>
        <taxon>Dothideomycetes incertae sedis</taxon>
        <taxon>Botryosphaeriales</taxon>
        <taxon>Botryosphaeriaceae</taxon>
        <taxon>Lasiodiplodia</taxon>
    </lineage>
</organism>
<protein>
    <submittedName>
        <fullName evidence="4">Kinesin-like protein KIF2C</fullName>
    </submittedName>
</protein>
<evidence type="ECO:0000256" key="2">
    <source>
        <dbReference type="SAM" id="MobiDB-lite"/>
    </source>
</evidence>
<dbReference type="PRINTS" id="PR00380">
    <property type="entry name" value="KINESINHEAVY"/>
</dbReference>
<dbReference type="SUPFAM" id="SSF52540">
    <property type="entry name" value="P-loop containing nucleoside triphosphate hydrolases"/>
    <property type="match status" value="1"/>
</dbReference>
<dbReference type="GO" id="GO:0005874">
    <property type="term" value="C:microtubule"/>
    <property type="evidence" value="ECO:0007669"/>
    <property type="project" value="TreeGrafter"/>
</dbReference>
<evidence type="ECO:0000313" key="5">
    <source>
        <dbReference type="Proteomes" id="UP000325902"/>
    </source>
</evidence>
<dbReference type="PANTHER" id="PTHR24115:SF0">
    <property type="entry name" value="FI21273P1-RELATED"/>
    <property type="match status" value="1"/>
</dbReference>
<dbReference type="InterPro" id="IPR027640">
    <property type="entry name" value="Kinesin-like_fam"/>
</dbReference>
<dbReference type="PANTHER" id="PTHR24115">
    <property type="entry name" value="KINESIN-RELATED"/>
    <property type="match status" value="1"/>
</dbReference>
<accession>A0A5N5D500</accession>
<dbReference type="GO" id="GO:0005819">
    <property type="term" value="C:spindle"/>
    <property type="evidence" value="ECO:0007669"/>
    <property type="project" value="TreeGrafter"/>
</dbReference>
<dbReference type="GO" id="GO:0007018">
    <property type="term" value="P:microtubule-based movement"/>
    <property type="evidence" value="ECO:0007669"/>
    <property type="project" value="InterPro"/>
</dbReference>
<name>A0A5N5D500_9PEZI</name>
<dbReference type="Gene3D" id="3.40.850.10">
    <property type="entry name" value="Kinesin motor domain"/>
    <property type="match status" value="1"/>
</dbReference>
<feature type="compositionally biased region" description="Basic and acidic residues" evidence="2">
    <location>
        <begin position="359"/>
        <end position="371"/>
    </location>
</feature>
<comment type="similarity">
    <text evidence="1">Belongs to the TRAFAC class myosin-kinesin ATPase superfamily. Kinesin family.</text>
</comment>
<dbReference type="OrthoDB" id="3176171at2759"/>
<evidence type="ECO:0000256" key="1">
    <source>
        <dbReference type="PROSITE-ProRule" id="PRU00283"/>
    </source>
</evidence>
<dbReference type="PROSITE" id="PS50067">
    <property type="entry name" value="KINESIN_MOTOR_2"/>
    <property type="match status" value="1"/>
</dbReference>
<feature type="region of interest" description="Disordered" evidence="2">
    <location>
        <begin position="334"/>
        <end position="372"/>
    </location>
</feature>
<dbReference type="InterPro" id="IPR001752">
    <property type="entry name" value="Kinesin_motor_dom"/>
</dbReference>
<evidence type="ECO:0000313" key="4">
    <source>
        <dbReference type="EMBL" id="KAB2572806.1"/>
    </source>
</evidence>
<dbReference type="GO" id="GO:0008017">
    <property type="term" value="F:microtubule binding"/>
    <property type="evidence" value="ECO:0007669"/>
    <property type="project" value="InterPro"/>
</dbReference>
<comment type="caution">
    <text evidence="1">Lacks conserved residue(s) required for the propagation of feature annotation.</text>
</comment>
<keyword evidence="5" id="KW-1185">Reference proteome</keyword>
<dbReference type="Pfam" id="PF00225">
    <property type="entry name" value="Kinesin"/>
    <property type="match status" value="1"/>
</dbReference>
<dbReference type="InterPro" id="IPR027417">
    <property type="entry name" value="P-loop_NTPase"/>
</dbReference>
<feature type="domain" description="Kinesin motor" evidence="3">
    <location>
        <begin position="1"/>
        <end position="246"/>
    </location>
</feature>